<comment type="subcellular location">
    <subcellularLocation>
        <location evidence="1">Cell membrane</location>
        <topology evidence="1">Multi-pass membrane protein</topology>
    </subcellularLocation>
</comment>
<organism evidence="10 11">
    <name type="scientific">Alkalihalobacterium chitinilyticum</name>
    <dbReference type="NCBI Taxonomy" id="2980103"/>
    <lineage>
        <taxon>Bacteria</taxon>
        <taxon>Bacillati</taxon>
        <taxon>Bacillota</taxon>
        <taxon>Bacilli</taxon>
        <taxon>Bacillales</taxon>
        <taxon>Bacillaceae</taxon>
        <taxon>Alkalihalobacterium</taxon>
    </lineage>
</organism>
<evidence type="ECO:0000256" key="6">
    <source>
        <dbReference type="ARBA" id="ARBA00023136"/>
    </source>
</evidence>
<evidence type="ECO:0000313" key="10">
    <source>
        <dbReference type="EMBL" id="MDE5415834.1"/>
    </source>
</evidence>
<proteinExistence type="inferred from homology"/>
<keyword evidence="5 7" id="KW-1133">Transmembrane helix</keyword>
<feature type="domain" description="Polysaccharide chain length determinant N-terminal" evidence="8">
    <location>
        <begin position="3"/>
        <end position="94"/>
    </location>
</feature>
<feature type="domain" description="Tyrosine-protein kinase G-rich" evidence="9">
    <location>
        <begin position="139"/>
        <end position="194"/>
    </location>
</feature>
<reference evidence="10" key="1">
    <citation type="submission" date="2024-05" db="EMBL/GenBank/DDBJ databases">
        <title>Alkalihalobacillus sp. strain MEB203 novel alkaliphilic bacterium from Lonar Lake, India.</title>
        <authorList>
            <person name="Joshi A."/>
            <person name="Thite S."/>
            <person name="Mengade P."/>
        </authorList>
    </citation>
    <scope>NUCLEOTIDE SEQUENCE</scope>
    <source>
        <strain evidence="10">MEB 203</strain>
    </source>
</reference>
<protein>
    <submittedName>
        <fullName evidence="10">Wzz/FepE/Etk N-terminal domain-containing protein</fullName>
    </submittedName>
</protein>
<dbReference type="RefSeq" id="WP_275120427.1">
    <property type="nucleotide sequence ID" value="NZ_JAOTPO010000021.1"/>
</dbReference>
<feature type="transmembrane region" description="Helical" evidence="7">
    <location>
        <begin position="20"/>
        <end position="40"/>
    </location>
</feature>
<evidence type="ECO:0000256" key="7">
    <source>
        <dbReference type="SAM" id="Phobius"/>
    </source>
</evidence>
<dbReference type="Proteomes" id="UP001148125">
    <property type="component" value="Unassembled WGS sequence"/>
</dbReference>
<dbReference type="PANTHER" id="PTHR32309:SF13">
    <property type="entry name" value="FERRIC ENTEROBACTIN TRANSPORT PROTEIN FEPE"/>
    <property type="match status" value="1"/>
</dbReference>
<keyword evidence="4 7" id="KW-0812">Transmembrane</keyword>
<comment type="caution">
    <text evidence="10">The sequence shown here is derived from an EMBL/GenBank/DDBJ whole genome shotgun (WGS) entry which is preliminary data.</text>
</comment>
<evidence type="ECO:0000259" key="9">
    <source>
        <dbReference type="Pfam" id="PF13807"/>
    </source>
</evidence>
<evidence type="ECO:0000256" key="3">
    <source>
        <dbReference type="ARBA" id="ARBA00022475"/>
    </source>
</evidence>
<evidence type="ECO:0000256" key="5">
    <source>
        <dbReference type="ARBA" id="ARBA00022989"/>
    </source>
</evidence>
<feature type="transmembrane region" description="Helical" evidence="7">
    <location>
        <begin position="175"/>
        <end position="195"/>
    </location>
</feature>
<accession>A0ABT5VK66</accession>
<dbReference type="InterPro" id="IPR003856">
    <property type="entry name" value="LPS_length_determ_N"/>
</dbReference>
<evidence type="ECO:0000259" key="8">
    <source>
        <dbReference type="Pfam" id="PF02706"/>
    </source>
</evidence>
<dbReference type="InterPro" id="IPR050445">
    <property type="entry name" value="Bact_polysacc_biosynth/exp"/>
</dbReference>
<gene>
    <name evidence="10" type="ORF">N7Z68_21015</name>
</gene>
<name>A0ABT5VK66_9BACI</name>
<evidence type="ECO:0000313" key="11">
    <source>
        <dbReference type="Proteomes" id="UP001148125"/>
    </source>
</evidence>
<comment type="similarity">
    <text evidence="2">Belongs to the CpsC/CapA family.</text>
</comment>
<keyword evidence="6 7" id="KW-0472">Membrane</keyword>
<evidence type="ECO:0000256" key="1">
    <source>
        <dbReference type="ARBA" id="ARBA00004651"/>
    </source>
</evidence>
<evidence type="ECO:0000256" key="4">
    <source>
        <dbReference type="ARBA" id="ARBA00022692"/>
    </source>
</evidence>
<evidence type="ECO:0000256" key="2">
    <source>
        <dbReference type="ARBA" id="ARBA00006683"/>
    </source>
</evidence>
<sequence length="237" mass="25960">MEETISLKELFTTLRKRIKLLIILPLIAVVVSGLVSYLFLTPIYQSSTQILVNQSKPDMQNLSQADLRTNLELINTYNVIMKSPVILEKVIDELNLNISVRALNNSVTVGSAQNSQVVEITVQHEDPAMAAQIANTIATVFQREIVNIMNVDNVSILSVAQISDNPSPVKPNPTLNMAVAFVVGLMAAVGLAFLLEYLDTTVKTEQDIESLLGLPVIGVVSQMEMTGTVKKNRRKAS</sequence>
<dbReference type="PANTHER" id="PTHR32309">
    <property type="entry name" value="TYROSINE-PROTEIN KINASE"/>
    <property type="match status" value="1"/>
</dbReference>
<dbReference type="Pfam" id="PF13807">
    <property type="entry name" value="GNVR"/>
    <property type="match status" value="1"/>
</dbReference>
<keyword evidence="11" id="KW-1185">Reference proteome</keyword>
<dbReference type="InterPro" id="IPR032807">
    <property type="entry name" value="GNVR"/>
</dbReference>
<dbReference type="EMBL" id="JAOTPO010000021">
    <property type="protein sequence ID" value="MDE5415834.1"/>
    <property type="molecule type" value="Genomic_DNA"/>
</dbReference>
<dbReference type="Pfam" id="PF02706">
    <property type="entry name" value="Wzz"/>
    <property type="match status" value="1"/>
</dbReference>
<keyword evidence="3" id="KW-1003">Cell membrane</keyword>